<name>A0ABR0H7S8_9PEZI</name>
<dbReference type="EMBL" id="JAFFHB010000007">
    <property type="protein sequence ID" value="KAK4663971.1"/>
    <property type="molecule type" value="Genomic_DNA"/>
</dbReference>
<evidence type="ECO:0000313" key="1">
    <source>
        <dbReference type="EMBL" id="KAK4663971.1"/>
    </source>
</evidence>
<evidence type="ECO:0000313" key="2">
    <source>
        <dbReference type="Proteomes" id="UP001326199"/>
    </source>
</evidence>
<protein>
    <submittedName>
        <fullName evidence="1">Uncharacterized protein</fullName>
    </submittedName>
</protein>
<accession>A0ABR0H7S8</accession>
<gene>
    <name evidence="1" type="ORF">QC763_501215</name>
</gene>
<reference evidence="1 2" key="1">
    <citation type="journal article" date="2023" name="bioRxiv">
        <title>High-quality genome assemblies of four members of thePodospora anserinaspecies complex.</title>
        <authorList>
            <person name="Ament-Velasquez S.L."/>
            <person name="Vogan A.A."/>
            <person name="Wallerman O."/>
            <person name="Hartmann F."/>
            <person name="Gautier V."/>
            <person name="Silar P."/>
            <person name="Giraud T."/>
            <person name="Johannesson H."/>
        </authorList>
    </citation>
    <scope>NUCLEOTIDE SEQUENCE [LARGE SCALE GENOMIC DNA]</scope>
    <source>
        <strain evidence="1 2">CBS 411.78</strain>
    </source>
</reference>
<sequence>MTISCGTQSWNVQQAIVCPACPLFEKALAGDWKNIRPINTRPKATVMSIAMTIAAPCSSQRTNYSMVLIRPICPLLSRLPTPVSVSRVRVILIVDFPRTVSERAFGSHRRCISCVESKGFVPLPQSAFMSSALFSHTQTER</sequence>
<dbReference type="GeneID" id="87933065"/>
<organism evidence="1 2">
    <name type="scientific">Podospora pseudopauciseta</name>
    <dbReference type="NCBI Taxonomy" id="2093780"/>
    <lineage>
        <taxon>Eukaryota</taxon>
        <taxon>Fungi</taxon>
        <taxon>Dikarya</taxon>
        <taxon>Ascomycota</taxon>
        <taxon>Pezizomycotina</taxon>
        <taxon>Sordariomycetes</taxon>
        <taxon>Sordariomycetidae</taxon>
        <taxon>Sordariales</taxon>
        <taxon>Podosporaceae</taxon>
        <taxon>Podospora</taxon>
    </lineage>
</organism>
<dbReference type="RefSeq" id="XP_062763937.1">
    <property type="nucleotide sequence ID" value="XM_062912722.1"/>
</dbReference>
<keyword evidence="2" id="KW-1185">Reference proteome</keyword>
<comment type="caution">
    <text evidence="1">The sequence shown here is derived from an EMBL/GenBank/DDBJ whole genome shotgun (WGS) entry which is preliminary data.</text>
</comment>
<dbReference type="Proteomes" id="UP001326199">
    <property type="component" value="Unassembled WGS sequence"/>
</dbReference>
<proteinExistence type="predicted"/>